<dbReference type="SMART" id="SM00178">
    <property type="entry name" value="SAR"/>
    <property type="match status" value="1"/>
</dbReference>
<sequence length="356" mass="40642">MQEESDGRIIKQNISSCSSQCCNCLFHLFGHCCWCRKRIVLVLLGLDGAGKSTLLAKLCGEDQNHVIPTWGFDKRTWNTRKFQASIYDLGGGKNIRGIWSHYFAEVYGSIFVLDASNDLRMLEVANEFKKVVKDAHLNGKPMLVVANKRDLSFDLPTSAILGVLGPINSTYQAFIECNCSLLNNVEVDQQLNNGLEWLLETIQINYTKLHSRVKMESTIQKEKEYTSIIERQEETKGFKARKATMVTLNTQSQDTKSFNMHDQLQSNVNAKCINAWIGSIDIDPTMCTYKHVNEKGQEIDEPYVDYEKFMQPLMEEYDVNVDEPNYTPNEIIAFFGKPSDENEYNLEKRNLPGQTT</sequence>
<dbReference type="InterPro" id="IPR005225">
    <property type="entry name" value="Small_GTP-bd"/>
</dbReference>
<dbReference type="Pfam" id="PF00025">
    <property type="entry name" value="Arf"/>
    <property type="match status" value="1"/>
</dbReference>
<keyword evidence="1" id="KW-0547">Nucleotide-binding</keyword>
<dbReference type="SMART" id="SM00177">
    <property type="entry name" value="ARF"/>
    <property type="match status" value="1"/>
</dbReference>
<reference evidence="3" key="1">
    <citation type="submission" date="2024-02" db="EMBL/GenBank/DDBJ databases">
        <authorList>
            <consortium name="ELIXIR-Norway"/>
            <consortium name="Elixir Norway"/>
        </authorList>
    </citation>
    <scope>NUCLEOTIDE SEQUENCE</scope>
</reference>
<keyword evidence="2" id="KW-0342">GTP-binding</keyword>
<dbReference type="Proteomes" id="UP001497444">
    <property type="component" value="Chromosome 11"/>
</dbReference>
<gene>
    <name evidence="3" type="ORF">CSSPJE1EN1_LOCUS3502</name>
</gene>
<dbReference type="Gene3D" id="3.40.50.300">
    <property type="entry name" value="P-loop containing nucleotide triphosphate hydrolases"/>
    <property type="match status" value="1"/>
</dbReference>
<dbReference type="InterPro" id="IPR051995">
    <property type="entry name" value="Ciliary_GTPase"/>
</dbReference>
<evidence type="ECO:0000313" key="4">
    <source>
        <dbReference type="Proteomes" id="UP001497444"/>
    </source>
</evidence>
<dbReference type="PANTHER" id="PTHR46090">
    <property type="entry name" value="ADP-RIBOSYLATION FACTOR-LIKE PROTEIN 13B"/>
    <property type="match status" value="1"/>
</dbReference>
<dbReference type="PRINTS" id="PR00328">
    <property type="entry name" value="SAR1GTPBP"/>
</dbReference>
<evidence type="ECO:0000256" key="1">
    <source>
        <dbReference type="ARBA" id="ARBA00022741"/>
    </source>
</evidence>
<dbReference type="PANTHER" id="PTHR46090:SF2">
    <property type="entry name" value="ADP-RIBOSYLATION FACTOR-LIKE PROTEIN 13B"/>
    <property type="match status" value="1"/>
</dbReference>
<organism evidence="3 4">
    <name type="scientific">Sphagnum jensenii</name>
    <dbReference type="NCBI Taxonomy" id="128206"/>
    <lineage>
        <taxon>Eukaryota</taxon>
        <taxon>Viridiplantae</taxon>
        <taxon>Streptophyta</taxon>
        <taxon>Embryophyta</taxon>
        <taxon>Bryophyta</taxon>
        <taxon>Sphagnophytina</taxon>
        <taxon>Sphagnopsida</taxon>
        <taxon>Sphagnales</taxon>
        <taxon>Sphagnaceae</taxon>
        <taxon>Sphagnum</taxon>
    </lineage>
</organism>
<evidence type="ECO:0000256" key="2">
    <source>
        <dbReference type="ARBA" id="ARBA00023134"/>
    </source>
</evidence>
<accession>A0ABP0VU50</accession>
<evidence type="ECO:0000313" key="3">
    <source>
        <dbReference type="EMBL" id="CAK9258024.1"/>
    </source>
</evidence>
<keyword evidence="4" id="KW-1185">Reference proteome</keyword>
<protein>
    <submittedName>
        <fullName evidence="3">Uncharacterized protein</fullName>
    </submittedName>
</protein>
<dbReference type="EMBL" id="OZ020106">
    <property type="protein sequence ID" value="CAK9258024.1"/>
    <property type="molecule type" value="Genomic_DNA"/>
</dbReference>
<dbReference type="InterPro" id="IPR027417">
    <property type="entry name" value="P-loop_NTPase"/>
</dbReference>
<dbReference type="NCBIfam" id="TIGR00231">
    <property type="entry name" value="small_GTP"/>
    <property type="match status" value="1"/>
</dbReference>
<dbReference type="SUPFAM" id="SSF52540">
    <property type="entry name" value="P-loop containing nucleoside triphosphate hydrolases"/>
    <property type="match status" value="1"/>
</dbReference>
<proteinExistence type="predicted"/>
<dbReference type="InterPro" id="IPR006689">
    <property type="entry name" value="Small_GTPase_ARF/SAR"/>
</dbReference>
<dbReference type="PROSITE" id="PS51417">
    <property type="entry name" value="ARF"/>
    <property type="match status" value="1"/>
</dbReference>
<name>A0ABP0VU50_9BRYO</name>